<dbReference type="PANTHER" id="PTHR30346:SF28">
    <property type="entry name" value="HTH-TYPE TRANSCRIPTIONAL REGULATOR CYNR"/>
    <property type="match status" value="1"/>
</dbReference>
<name>A0A839XYH3_9ACTN</name>
<evidence type="ECO:0000259" key="5">
    <source>
        <dbReference type="PROSITE" id="PS50931"/>
    </source>
</evidence>
<organism evidence="6 7">
    <name type="scientific">Modestobacter versicolor</name>
    <dbReference type="NCBI Taxonomy" id="429133"/>
    <lineage>
        <taxon>Bacteria</taxon>
        <taxon>Bacillati</taxon>
        <taxon>Actinomycetota</taxon>
        <taxon>Actinomycetes</taxon>
        <taxon>Geodermatophilales</taxon>
        <taxon>Geodermatophilaceae</taxon>
        <taxon>Modestobacter</taxon>
    </lineage>
</organism>
<sequence>MDVLAGCRAFVDVSAHGTFTVGAAAGGIPQSVASRRIAALEGHLGGKLFDRTSRQVRLTPFGRDMLPSARRLVELADAMAEQARSARRRPFRLVLPEVCAAPVLAQLVLDARRAGLHLELENAGPARRTELALTPEVRAAVVAVPPEEAAWQVPLGLAARAAPRTAVVHLDTFRPGRTDRGPGRRIWVQPEDDVPHVRDRLTRLRDAVGLHPGQLGVARSLVTAAAQVLGSADVLLCSAVQADELGLHWRPLGELAVVRGYDVAGQGREDAERLRGELHASVGRCLGVPGDDGWPA</sequence>
<evidence type="ECO:0000256" key="3">
    <source>
        <dbReference type="ARBA" id="ARBA00023125"/>
    </source>
</evidence>
<evidence type="ECO:0000313" key="7">
    <source>
        <dbReference type="Proteomes" id="UP000580718"/>
    </source>
</evidence>
<dbReference type="AlphaFoldDB" id="A0A839XYH3"/>
<dbReference type="EMBL" id="JACIBU010000001">
    <property type="protein sequence ID" value="MBB3676038.1"/>
    <property type="molecule type" value="Genomic_DNA"/>
</dbReference>
<evidence type="ECO:0000256" key="1">
    <source>
        <dbReference type="ARBA" id="ARBA00009437"/>
    </source>
</evidence>
<evidence type="ECO:0000256" key="2">
    <source>
        <dbReference type="ARBA" id="ARBA00023015"/>
    </source>
</evidence>
<protein>
    <submittedName>
        <fullName evidence="6">DNA-binding transcriptional LysR family regulator</fullName>
    </submittedName>
</protein>
<dbReference type="RefSeq" id="WP_183513679.1">
    <property type="nucleotide sequence ID" value="NZ_JACIBU010000001.1"/>
</dbReference>
<dbReference type="InterPro" id="IPR036390">
    <property type="entry name" value="WH_DNA-bd_sf"/>
</dbReference>
<dbReference type="Gene3D" id="1.10.10.10">
    <property type="entry name" value="Winged helix-like DNA-binding domain superfamily/Winged helix DNA-binding domain"/>
    <property type="match status" value="1"/>
</dbReference>
<proteinExistence type="inferred from homology"/>
<feature type="domain" description="HTH lysR-type" evidence="5">
    <location>
        <begin position="1"/>
        <end position="59"/>
    </location>
</feature>
<dbReference type="PANTHER" id="PTHR30346">
    <property type="entry name" value="TRANSCRIPTIONAL DUAL REGULATOR HCAR-RELATED"/>
    <property type="match status" value="1"/>
</dbReference>
<dbReference type="GO" id="GO:0003677">
    <property type="term" value="F:DNA binding"/>
    <property type="evidence" value="ECO:0007669"/>
    <property type="project" value="UniProtKB-KW"/>
</dbReference>
<dbReference type="Proteomes" id="UP000580718">
    <property type="component" value="Unassembled WGS sequence"/>
</dbReference>
<comment type="caution">
    <text evidence="6">The sequence shown here is derived from an EMBL/GenBank/DDBJ whole genome shotgun (WGS) entry which is preliminary data.</text>
</comment>
<dbReference type="GO" id="GO:0032993">
    <property type="term" value="C:protein-DNA complex"/>
    <property type="evidence" value="ECO:0007669"/>
    <property type="project" value="TreeGrafter"/>
</dbReference>
<dbReference type="InterPro" id="IPR036388">
    <property type="entry name" value="WH-like_DNA-bd_sf"/>
</dbReference>
<evidence type="ECO:0000256" key="4">
    <source>
        <dbReference type="ARBA" id="ARBA00023163"/>
    </source>
</evidence>
<reference evidence="6 7" key="1">
    <citation type="submission" date="2020-08" db="EMBL/GenBank/DDBJ databases">
        <title>Sequencing the genomes of 1000 actinobacteria strains.</title>
        <authorList>
            <person name="Klenk H.-P."/>
        </authorList>
    </citation>
    <scope>NUCLEOTIDE SEQUENCE [LARGE SCALE GENOMIC DNA]</scope>
    <source>
        <strain evidence="6 7">DSM 16678</strain>
    </source>
</reference>
<keyword evidence="2" id="KW-0805">Transcription regulation</keyword>
<dbReference type="PROSITE" id="PS50931">
    <property type="entry name" value="HTH_LYSR"/>
    <property type="match status" value="1"/>
</dbReference>
<dbReference type="SUPFAM" id="SSF46785">
    <property type="entry name" value="Winged helix' DNA-binding domain"/>
    <property type="match status" value="1"/>
</dbReference>
<dbReference type="Pfam" id="PF00126">
    <property type="entry name" value="HTH_1"/>
    <property type="match status" value="1"/>
</dbReference>
<gene>
    <name evidence="6" type="ORF">FHX36_001773</name>
</gene>
<accession>A0A839XYH3</accession>
<dbReference type="GO" id="GO:0003700">
    <property type="term" value="F:DNA-binding transcription factor activity"/>
    <property type="evidence" value="ECO:0007669"/>
    <property type="project" value="InterPro"/>
</dbReference>
<keyword evidence="4" id="KW-0804">Transcription</keyword>
<comment type="similarity">
    <text evidence="1">Belongs to the LysR transcriptional regulatory family.</text>
</comment>
<evidence type="ECO:0000313" key="6">
    <source>
        <dbReference type="EMBL" id="MBB3676038.1"/>
    </source>
</evidence>
<keyword evidence="3 6" id="KW-0238">DNA-binding</keyword>
<dbReference type="InterPro" id="IPR000847">
    <property type="entry name" value="LysR_HTH_N"/>
</dbReference>